<proteinExistence type="predicted"/>
<feature type="domain" description="GerMN" evidence="2">
    <location>
        <begin position="98"/>
        <end position="194"/>
    </location>
</feature>
<name>A0ABN2NTP5_9MICC</name>
<feature type="chain" id="PRO_5046804737" description="GerMN domain-containing protein" evidence="1">
    <location>
        <begin position="33"/>
        <end position="306"/>
    </location>
</feature>
<dbReference type="PROSITE" id="PS51257">
    <property type="entry name" value="PROKAR_LIPOPROTEIN"/>
    <property type="match status" value="1"/>
</dbReference>
<organism evidence="3 4">
    <name type="scientific">Arthrobacter gandavensis</name>
    <dbReference type="NCBI Taxonomy" id="169960"/>
    <lineage>
        <taxon>Bacteria</taxon>
        <taxon>Bacillati</taxon>
        <taxon>Actinomycetota</taxon>
        <taxon>Actinomycetes</taxon>
        <taxon>Micrococcales</taxon>
        <taxon>Micrococcaceae</taxon>
        <taxon>Arthrobacter</taxon>
    </lineage>
</organism>
<sequence>MIEQRTRRSGRIRLFLAAAAAPLLLGSCGVVAELPTTSMPTSFSAATSPEGHPMAVSAPAEATVSKVVMPVYWLGLNGSDVQLYREFLPSKNTGDPIGEAVMTMTTATPSDDDYFTPWAPASKVTASISSKNVITVDISSDAFKPSLDAGMAHRAVQQLVYTATAAAANAGLTTAGYNASVAVLVDGKAGYLAFGHEDLERDLERDRTMPAPIWIISPQEGDGTETSVAVTGSAVKRDEPLFWSVERVVNGRPDTSALKSGELRLEAVAGETAMFDIQIDLEPGEYNLRVFHGEGENEDSKRFTVY</sequence>
<protein>
    <recommendedName>
        <fullName evidence="2">GerMN domain-containing protein</fullName>
    </recommendedName>
</protein>
<evidence type="ECO:0000256" key="1">
    <source>
        <dbReference type="SAM" id="SignalP"/>
    </source>
</evidence>
<feature type="signal peptide" evidence="1">
    <location>
        <begin position="1"/>
        <end position="32"/>
    </location>
</feature>
<evidence type="ECO:0000313" key="4">
    <source>
        <dbReference type="Proteomes" id="UP001500784"/>
    </source>
</evidence>
<dbReference type="RefSeq" id="WP_152227856.1">
    <property type="nucleotide sequence ID" value="NZ_BAAALV010000001.1"/>
</dbReference>
<dbReference type="Pfam" id="PF10646">
    <property type="entry name" value="Germane"/>
    <property type="match status" value="1"/>
</dbReference>
<evidence type="ECO:0000259" key="2">
    <source>
        <dbReference type="SMART" id="SM00909"/>
    </source>
</evidence>
<dbReference type="Proteomes" id="UP001500784">
    <property type="component" value="Unassembled WGS sequence"/>
</dbReference>
<evidence type="ECO:0000313" key="3">
    <source>
        <dbReference type="EMBL" id="GAA1902580.1"/>
    </source>
</evidence>
<keyword evidence="1" id="KW-0732">Signal</keyword>
<accession>A0ABN2NTP5</accession>
<reference evidence="3 4" key="1">
    <citation type="journal article" date="2019" name="Int. J. Syst. Evol. Microbiol.">
        <title>The Global Catalogue of Microorganisms (GCM) 10K type strain sequencing project: providing services to taxonomists for standard genome sequencing and annotation.</title>
        <authorList>
            <consortium name="The Broad Institute Genomics Platform"/>
            <consortium name="The Broad Institute Genome Sequencing Center for Infectious Disease"/>
            <person name="Wu L."/>
            <person name="Ma J."/>
        </authorList>
    </citation>
    <scope>NUCLEOTIDE SEQUENCE [LARGE SCALE GENOMIC DNA]</scope>
    <source>
        <strain evidence="3 4">JCM 13316</strain>
    </source>
</reference>
<gene>
    <name evidence="3" type="ORF">GCM10009688_02970</name>
</gene>
<dbReference type="SMART" id="SM00909">
    <property type="entry name" value="Germane"/>
    <property type="match status" value="1"/>
</dbReference>
<keyword evidence="4" id="KW-1185">Reference proteome</keyword>
<comment type="caution">
    <text evidence="3">The sequence shown here is derived from an EMBL/GenBank/DDBJ whole genome shotgun (WGS) entry which is preliminary data.</text>
</comment>
<dbReference type="InterPro" id="IPR019606">
    <property type="entry name" value="GerMN"/>
</dbReference>
<dbReference type="EMBL" id="BAAALV010000001">
    <property type="protein sequence ID" value="GAA1902580.1"/>
    <property type="molecule type" value="Genomic_DNA"/>
</dbReference>